<feature type="domain" description="Ig-like" evidence="11">
    <location>
        <begin position="28"/>
        <end position="129"/>
    </location>
</feature>
<feature type="domain" description="Ig-like" evidence="11">
    <location>
        <begin position="130"/>
        <end position="219"/>
    </location>
</feature>
<evidence type="ECO:0000256" key="7">
    <source>
        <dbReference type="ARBA" id="ARBA00023180"/>
    </source>
</evidence>
<dbReference type="GO" id="GO:0005886">
    <property type="term" value="C:plasma membrane"/>
    <property type="evidence" value="ECO:0007669"/>
    <property type="project" value="UniProtKB-SubCell"/>
</dbReference>
<keyword evidence="7" id="KW-0325">Glycoprotein</keyword>
<keyword evidence="12" id="KW-1185">Reference proteome</keyword>
<proteinExistence type="predicted"/>
<sequence>MQQPWSIYLLAIFMLGLDSKLVGQAFQPEFAEPLMNITIPVGRDATFRCLVQNLGGYRVGWVKADTKAIQAIHVHVITNNHRVAVSHNGPTVWNLHIRSVQEEDRGQYMCQINTDPMKSQIGYLDVVVSPDFIAEETSGDIMVPEGGTARVSCRARGMPEPRVMWRREDGADIVLRESNGIKTKVAVYEEEVLTLNKISRSDMGAYLCIASNGVPPSVSKRIIIKVHFHPVIQVPNQLIGAPLGTDTTLECYVESSPKSINYWVRDSNEMVISSSKYEVMNTVISSFESRMALTVRRLSEEDIGGYRCVAKNSLGETDSLIRIYEILGPTVRNTSPVTRRGDLKYSTPIEDPDEQFGSAERSDDEDETTDVTDRLQYQTRNRTVQHTTNSAHEQKLSNKVRKISNKFEIKSGFETNSCCRVHSYNLHIAILVLKFYAYN</sequence>
<dbReference type="PANTHER" id="PTHR12231:SF255">
    <property type="entry name" value="DPR-INTERACTING PROTEIN ALPHA, ISOFORM A"/>
    <property type="match status" value="1"/>
</dbReference>
<dbReference type="Pfam" id="PF07679">
    <property type="entry name" value="I-set"/>
    <property type="match status" value="2"/>
</dbReference>
<dbReference type="AlphaFoldDB" id="A0A6J2KMK9"/>
<keyword evidence="3 10" id="KW-0732">Signal</keyword>
<evidence type="ECO:0000313" key="12">
    <source>
        <dbReference type="Proteomes" id="UP000504629"/>
    </source>
</evidence>
<keyword evidence="4" id="KW-0677">Repeat</keyword>
<evidence type="ECO:0000256" key="5">
    <source>
        <dbReference type="ARBA" id="ARBA00023136"/>
    </source>
</evidence>
<dbReference type="InterPro" id="IPR003599">
    <property type="entry name" value="Ig_sub"/>
</dbReference>
<dbReference type="InterPro" id="IPR003598">
    <property type="entry name" value="Ig_sub2"/>
</dbReference>
<gene>
    <name evidence="13" type="primary">LOC114251349</name>
</gene>
<dbReference type="PANTHER" id="PTHR12231">
    <property type="entry name" value="CTX-RELATED TYPE I TRANSMEMBRANE PROTEIN"/>
    <property type="match status" value="1"/>
</dbReference>
<dbReference type="FunFam" id="2.60.40.10:FF:000328">
    <property type="entry name" value="CLUMA_CG000981, isoform A"/>
    <property type="match status" value="1"/>
</dbReference>
<dbReference type="SUPFAM" id="SSF48726">
    <property type="entry name" value="Immunoglobulin"/>
    <property type="match status" value="3"/>
</dbReference>
<name>A0A6J2KMK9_BOMMA</name>
<keyword evidence="5" id="KW-0472">Membrane</keyword>
<dbReference type="InterPro" id="IPR007110">
    <property type="entry name" value="Ig-like_dom"/>
</dbReference>
<dbReference type="GO" id="GO:0043005">
    <property type="term" value="C:neuron projection"/>
    <property type="evidence" value="ECO:0007669"/>
    <property type="project" value="TreeGrafter"/>
</dbReference>
<keyword evidence="2" id="KW-1003">Cell membrane</keyword>
<dbReference type="OrthoDB" id="10012075at2759"/>
<keyword evidence="6" id="KW-1015">Disulfide bond</keyword>
<reference evidence="13" key="1">
    <citation type="submission" date="2025-08" db="UniProtKB">
        <authorList>
            <consortium name="RefSeq"/>
        </authorList>
    </citation>
    <scope>IDENTIFICATION</scope>
    <source>
        <tissue evidence="13">Silk gland</tissue>
    </source>
</reference>
<dbReference type="Proteomes" id="UP000504629">
    <property type="component" value="Unplaced"/>
</dbReference>
<evidence type="ECO:0000256" key="3">
    <source>
        <dbReference type="ARBA" id="ARBA00022729"/>
    </source>
</evidence>
<dbReference type="GeneID" id="114251349"/>
<evidence type="ECO:0000256" key="4">
    <source>
        <dbReference type="ARBA" id="ARBA00022737"/>
    </source>
</evidence>
<dbReference type="InterPro" id="IPR013098">
    <property type="entry name" value="Ig_I-set"/>
</dbReference>
<evidence type="ECO:0000256" key="10">
    <source>
        <dbReference type="SAM" id="SignalP"/>
    </source>
</evidence>
<keyword evidence="8" id="KW-0393">Immunoglobulin domain</keyword>
<evidence type="ECO:0000256" key="9">
    <source>
        <dbReference type="SAM" id="MobiDB-lite"/>
    </source>
</evidence>
<feature type="chain" id="PRO_5026714508" evidence="10">
    <location>
        <begin position="20"/>
        <end position="439"/>
    </location>
</feature>
<dbReference type="FunFam" id="2.60.40.10:FF:000376">
    <property type="entry name" value="CLUMA_CG000981, isoform A"/>
    <property type="match status" value="1"/>
</dbReference>
<comment type="subcellular location">
    <subcellularLocation>
        <location evidence="1">Cell membrane</location>
    </subcellularLocation>
</comment>
<evidence type="ECO:0000313" key="13">
    <source>
        <dbReference type="RefSeq" id="XP_028041374.1"/>
    </source>
</evidence>
<evidence type="ECO:0000256" key="1">
    <source>
        <dbReference type="ARBA" id="ARBA00004236"/>
    </source>
</evidence>
<evidence type="ECO:0000256" key="2">
    <source>
        <dbReference type="ARBA" id="ARBA00022475"/>
    </source>
</evidence>
<accession>A0A6J2KMK9</accession>
<evidence type="ECO:0000256" key="6">
    <source>
        <dbReference type="ARBA" id="ARBA00023157"/>
    </source>
</evidence>
<dbReference type="InterPro" id="IPR013783">
    <property type="entry name" value="Ig-like_fold"/>
</dbReference>
<evidence type="ECO:0000256" key="8">
    <source>
        <dbReference type="ARBA" id="ARBA00023319"/>
    </source>
</evidence>
<dbReference type="SMART" id="SM00409">
    <property type="entry name" value="IG"/>
    <property type="match status" value="3"/>
</dbReference>
<dbReference type="Gene3D" id="2.60.40.10">
    <property type="entry name" value="Immunoglobulins"/>
    <property type="match status" value="3"/>
</dbReference>
<dbReference type="SMART" id="SM00408">
    <property type="entry name" value="IGc2"/>
    <property type="match status" value="3"/>
</dbReference>
<dbReference type="InterPro" id="IPR036179">
    <property type="entry name" value="Ig-like_dom_sf"/>
</dbReference>
<evidence type="ECO:0000259" key="11">
    <source>
        <dbReference type="PROSITE" id="PS50835"/>
    </source>
</evidence>
<feature type="signal peptide" evidence="10">
    <location>
        <begin position="1"/>
        <end position="19"/>
    </location>
</feature>
<dbReference type="Pfam" id="PF13927">
    <property type="entry name" value="Ig_3"/>
    <property type="match status" value="1"/>
</dbReference>
<dbReference type="PROSITE" id="PS50835">
    <property type="entry name" value="IG_LIKE"/>
    <property type="match status" value="3"/>
</dbReference>
<protein>
    <submittedName>
        <fullName evidence="13">Lachesin-like</fullName>
    </submittedName>
</protein>
<feature type="domain" description="Ig-like" evidence="11">
    <location>
        <begin position="230"/>
        <end position="324"/>
    </location>
</feature>
<dbReference type="InterPro" id="IPR051170">
    <property type="entry name" value="Neural/epithelial_adhesion"/>
</dbReference>
<dbReference type="KEGG" id="bman:114251349"/>
<feature type="region of interest" description="Disordered" evidence="9">
    <location>
        <begin position="338"/>
        <end position="373"/>
    </location>
</feature>
<organism evidence="12 13">
    <name type="scientific">Bombyx mandarina</name>
    <name type="common">Wild silk moth</name>
    <name type="synonym">Wild silkworm</name>
    <dbReference type="NCBI Taxonomy" id="7092"/>
    <lineage>
        <taxon>Eukaryota</taxon>
        <taxon>Metazoa</taxon>
        <taxon>Ecdysozoa</taxon>
        <taxon>Arthropoda</taxon>
        <taxon>Hexapoda</taxon>
        <taxon>Insecta</taxon>
        <taxon>Pterygota</taxon>
        <taxon>Neoptera</taxon>
        <taxon>Endopterygota</taxon>
        <taxon>Lepidoptera</taxon>
        <taxon>Glossata</taxon>
        <taxon>Ditrysia</taxon>
        <taxon>Bombycoidea</taxon>
        <taxon>Bombycidae</taxon>
        <taxon>Bombycinae</taxon>
        <taxon>Bombyx</taxon>
    </lineage>
</organism>
<dbReference type="RefSeq" id="XP_028041374.1">
    <property type="nucleotide sequence ID" value="XM_028185573.1"/>
</dbReference>